<accession>A0ABT7L4N9</accession>
<reference evidence="1 2" key="1">
    <citation type="submission" date="2023-06" db="EMBL/GenBank/DDBJ databases">
        <title>Aquibacillus rhizosphaerae LR5S19.</title>
        <authorList>
            <person name="Sun J.-Q."/>
        </authorList>
    </citation>
    <scope>NUCLEOTIDE SEQUENCE [LARGE SCALE GENOMIC DNA]</scope>
    <source>
        <strain evidence="1 2">LR5S19</strain>
    </source>
</reference>
<sequence>MTMVLAYTWKNKAVVRADSREHAHNDKGEIVSYNDDQEKIIPAQNHLVFAHAGLRKVHLGESRYFDNSQITEYFIEQNQSVLSNFTSEQLLNELVTMWNRTLREKLGRDPFSVHNRFSILFARFENDNGVSKPKIHTYQSHFQEFQYGGRKAIVGDDECYPIIMPYFQMDTDDWTFDETLEFYLRGFAEVTEKVETIGGEIDIFVLDENPECSHWFKRKTITR</sequence>
<dbReference type="EMBL" id="JASTZU010000027">
    <property type="protein sequence ID" value="MDL4840349.1"/>
    <property type="molecule type" value="Genomic_DNA"/>
</dbReference>
<dbReference type="Gene3D" id="3.60.20.10">
    <property type="entry name" value="Glutamine Phosphoribosylpyrophosphate, subunit 1, domain 1"/>
    <property type="match status" value="1"/>
</dbReference>
<gene>
    <name evidence="1" type="ORF">QQS35_07820</name>
</gene>
<keyword evidence="2" id="KW-1185">Reference proteome</keyword>
<dbReference type="Proteomes" id="UP001235343">
    <property type="component" value="Unassembled WGS sequence"/>
</dbReference>
<protein>
    <submittedName>
        <fullName evidence="1">Uncharacterized protein</fullName>
    </submittedName>
</protein>
<name>A0ABT7L4N9_9BACI</name>
<proteinExistence type="predicted"/>
<dbReference type="InterPro" id="IPR029055">
    <property type="entry name" value="Ntn_hydrolases_N"/>
</dbReference>
<evidence type="ECO:0000313" key="1">
    <source>
        <dbReference type="EMBL" id="MDL4840349.1"/>
    </source>
</evidence>
<dbReference type="SUPFAM" id="SSF56235">
    <property type="entry name" value="N-terminal nucleophile aminohydrolases (Ntn hydrolases)"/>
    <property type="match status" value="1"/>
</dbReference>
<dbReference type="RefSeq" id="WP_285931376.1">
    <property type="nucleotide sequence ID" value="NZ_JASTZU010000027.1"/>
</dbReference>
<evidence type="ECO:0000313" key="2">
    <source>
        <dbReference type="Proteomes" id="UP001235343"/>
    </source>
</evidence>
<comment type="caution">
    <text evidence="1">The sequence shown here is derived from an EMBL/GenBank/DDBJ whole genome shotgun (WGS) entry which is preliminary data.</text>
</comment>
<organism evidence="1 2">
    <name type="scientific">Aquibacillus rhizosphaerae</name>
    <dbReference type="NCBI Taxonomy" id="3051431"/>
    <lineage>
        <taxon>Bacteria</taxon>
        <taxon>Bacillati</taxon>
        <taxon>Bacillota</taxon>
        <taxon>Bacilli</taxon>
        <taxon>Bacillales</taxon>
        <taxon>Bacillaceae</taxon>
        <taxon>Aquibacillus</taxon>
    </lineage>
</organism>